<dbReference type="PROSITE" id="PS00455">
    <property type="entry name" value="AMP_BINDING"/>
    <property type="match status" value="1"/>
</dbReference>
<dbReference type="InterPro" id="IPR000873">
    <property type="entry name" value="AMP-dep_synth/lig_dom"/>
</dbReference>
<evidence type="ECO:0000313" key="5">
    <source>
        <dbReference type="EMBL" id="GHO60120.1"/>
    </source>
</evidence>
<dbReference type="Gene3D" id="3.30.559.30">
    <property type="entry name" value="Nonribosomal peptide synthetase, condensation domain"/>
    <property type="match status" value="1"/>
</dbReference>
<dbReference type="Gene3D" id="3.30.559.10">
    <property type="entry name" value="Chloramphenicol acetyltransferase-like domain"/>
    <property type="match status" value="2"/>
</dbReference>
<name>A0ABQ3V5D9_9CHLR</name>
<evidence type="ECO:0000256" key="3">
    <source>
        <dbReference type="ARBA" id="ARBA00022553"/>
    </source>
</evidence>
<dbReference type="Gene3D" id="1.10.1200.10">
    <property type="entry name" value="ACP-like"/>
    <property type="match status" value="2"/>
</dbReference>
<evidence type="ECO:0000256" key="1">
    <source>
        <dbReference type="ARBA" id="ARBA00001957"/>
    </source>
</evidence>
<dbReference type="InterPro" id="IPR020845">
    <property type="entry name" value="AMP-binding_CS"/>
</dbReference>
<dbReference type="InterPro" id="IPR001242">
    <property type="entry name" value="Condensation_dom"/>
</dbReference>
<dbReference type="InterPro" id="IPR025110">
    <property type="entry name" value="AMP-bd_C"/>
</dbReference>
<dbReference type="PANTHER" id="PTHR45527">
    <property type="entry name" value="NONRIBOSOMAL PEPTIDE SYNTHETASE"/>
    <property type="match status" value="1"/>
</dbReference>
<sequence length="1395" mass="156266">MVPSFFVTLDAFELNANGKVDRRALPVPEFTYDDESLLILPRTPFEEMLTSVWSEVLGRQQVSTHDNFFSSGGHSLLATRLIARLQTLLKVHVPLRFLFETPTLAAFAQRVEQLLQGEQTRALPPLYAGERPDEIPLSFAQQRLWLLYQLEPTSSAYIIPIAQRLQGALDTRALEQSFQALLRRHESLRTTFAWCGKQPVQVIQPMGPRHLPVIDMRTLSQERREREARRLAAQEAHLVFDLERGPLFRMALLSLDEREHLLLVTMHHIISDGASMQVLVRDITALYRSFVNKEPVPLAALPIQYADYALWQRQWLREEVLDEQLAYWRYQLADSVPLELPTDFPYPARQTFRGASQTILVPAALSDDLLALSRQQHVTLFMLLLAAFEVLLLRYSGQKDLNVGTPIANRTRAEQEDLIGFFVNTLVLRADLSGDPTFVQLVERVREVALGAYAHQDVPFEQLVEILHPVRDLRRPPLFQVMFGVQQEAQETPTLEGVRVGGVSTEHTTTKFDLTMNVVQRVQGLYCSVEYSTDLFEARTMEHLLACWQHLLQTLVTSPHARLSELSLLSASQQEALRQRLDGPVLEQAEQAAIPLHVLFEREASTHGQSIAVLTPTGSWSYEQVNRRANHLARHLRRRGVGAEALVGVWASRSVETLIGLLAILKAGGAYVPLDPRLPLARLQQMRADAGMRLLIRSEPVPEELSREVELVARAEIEEPFEGALGENLDLPISEAQAAYVIYTSGSTGRPKGVVVTQRGISNLARAQARAFQIERGSRVLQFASWSFDASLAELVATCVAGGTLVLPPVGEVLAGNGLLHVLEEQAIEVVTLPPSVLRVLPEQALPALRTLVVAGEACEPEVAARWGQGRRLCNAYGPTETTVCSMMACLQGDEVRAQRGRRGLPLGEPLPQMQVYVLDEAMRQVPPGASGELYVAGVGLARGYLGRGEQTAERFVPHPFSQEPGARLYRTGDRVRQRGDGQLEYEGRVDEQIKLRGYRIEVGEIEVVLGEHEQVREARVQVEEQETLGGQVIGYVRGEEVDAQAVRRWMQERLPEYMVPADVVVVQEWPLTATGKLDRQGLAKLRAALARREEGQEELVSTAMEEVVREIWCEVLGDEEIGGDENFFDLGGHSLLATQIIARLQGVLKREVPLQIMFERPTIRQLAAYVEEMEDEGGAEAPLEAYERGVEAPLSFAQQRLWFLDQLQPDSTAYLIPAARRLQGPLSTRALENSVQELARRHESLRTTFATHADVPVQVITPSLYIQMPIIDLQALPLETRAEEARRLARLEKQQACNLAHGPLFRTRLLRLAEQDHVLLLTMHHIIADGWSMQVLEREMALLYEAFATGKAIPLALSPSSMPTTRSGSGSGCKARRWKHRYAIGSSNCRMSRF</sequence>
<evidence type="ECO:0000259" key="4">
    <source>
        <dbReference type="PROSITE" id="PS50075"/>
    </source>
</evidence>
<dbReference type="Proteomes" id="UP000654345">
    <property type="component" value="Unassembled WGS sequence"/>
</dbReference>
<dbReference type="SUPFAM" id="SSF56801">
    <property type="entry name" value="Acetyl-CoA synthetase-like"/>
    <property type="match status" value="2"/>
</dbReference>
<dbReference type="PROSITE" id="PS50075">
    <property type="entry name" value="CARRIER"/>
    <property type="match status" value="2"/>
</dbReference>
<comment type="caution">
    <text evidence="5">The sequence shown here is derived from an EMBL/GenBank/DDBJ whole genome shotgun (WGS) entry which is preliminary data.</text>
</comment>
<proteinExistence type="predicted"/>
<dbReference type="SUPFAM" id="SSF47336">
    <property type="entry name" value="ACP-like"/>
    <property type="match status" value="2"/>
</dbReference>
<dbReference type="Gene3D" id="3.30.300.30">
    <property type="match status" value="2"/>
</dbReference>
<dbReference type="InterPro" id="IPR009081">
    <property type="entry name" value="PP-bd_ACP"/>
</dbReference>
<organism evidence="5 6">
    <name type="scientific">Ktedonobacter robiniae</name>
    <dbReference type="NCBI Taxonomy" id="2778365"/>
    <lineage>
        <taxon>Bacteria</taxon>
        <taxon>Bacillati</taxon>
        <taxon>Chloroflexota</taxon>
        <taxon>Ktedonobacteria</taxon>
        <taxon>Ktedonobacterales</taxon>
        <taxon>Ktedonobacteraceae</taxon>
        <taxon>Ktedonobacter</taxon>
    </lineage>
</organism>
<dbReference type="InterPro" id="IPR006162">
    <property type="entry name" value="Ppantetheine_attach_site"/>
</dbReference>
<accession>A0ABQ3V5D9</accession>
<dbReference type="InterPro" id="IPR045851">
    <property type="entry name" value="AMP-bd_C_sf"/>
</dbReference>
<dbReference type="Pfam" id="PF00550">
    <property type="entry name" value="PP-binding"/>
    <property type="match status" value="2"/>
</dbReference>
<evidence type="ECO:0000313" key="6">
    <source>
        <dbReference type="Proteomes" id="UP000654345"/>
    </source>
</evidence>
<dbReference type="SMART" id="SM00823">
    <property type="entry name" value="PKS_PP"/>
    <property type="match status" value="2"/>
</dbReference>
<dbReference type="InterPro" id="IPR010071">
    <property type="entry name" value="AA_adenyl_dom"/>
</dbReference>
<keyword evidence="3" id="KW-0597">Phosphoprotein</keyword>
<dbReference type="Pfam" id="PF00501">
    <property type="entry name" value="AMP-binding"/>
    <property type="match status" value="1"/>
</dbReference>
<protein>
    <recommendedName>
        <fullName evidence="4">Carrier domain-containing protein</fullName>
    </recommendedName>
</protein>
<feature type="domain" description="Carrier" evidence="4">
    <location>
        <begin position="1100"/>
        <end position="1175"/>
    </location>
</feature>
<reference evidence="5 6" key="1">
    <citation type="journal article" date="2021" name="Int. J. Syst. Evol. Microbiol.">
        <title>Reticulibacter mediterranei gen. nov., sp. nov., within the new family Reticulibacteraceae fam. nov., and Ktedonospora formicarum gen. nov., sp. nov., Ktedonobacter robiniae sp. nov., Dictyobacter formicarum sp. nov. and Dictyobacter arantiisoli sp. nov., belonging to the class Ktedonobacteria.</title>
        <authorList>
            <person name="Yabe S."/>
            <person name="Zheng Y."/>
            <person name="Wang C.M."/>
            <person name="Sakai Y."/>
            <person name="Abe K."/>
            <person name="Yokota A."/>
            <person name="Donadio S."/>
            <person name="Cavaletti L."/>
            <person name="Monciardini P."/>
        </authorList>
    </citation>
    <scope>NUCLEOTIDE SEQUENCE [LARGE SCALE GENOMIC DNA]</scope>
    <source>
        <strain evidence="5 6">SOSP1-30</strain>
    </source>
</reference>
<keyword evidence="6" id="KW-1185">Reference proteome</keyword>
<dbReference type="InterPro" id="IPR023213">
    <property type="entry name" value="CAT-like_dom_sf"/>
</dbReference>
<comment type="cofactor">
    <cofactor evidence="1">
        <name>pantetheine 4'-phosphate</name>
        <dbReference type="ChEBI" id="CHEBI:47942"/>
    </cofactor>
</comment>
<dbReference type="NCBIfam" id="TIGR01733">
    <property type="entry name" value="AA-adenyl-dom"/>
    <property type="match status" value="1"/>
</dbReference>
<dbReference type="Pfam" id="PF13193">
    <property type="entry name" value="AMP-binding_C"/>
    <property type="match status" value="1"/>
</dbReference>
<dbReference type="InterPro" id="IPR020806">
    <property type="entry name" value="PKS_PP-bd"/>
</dbReference>
<dbReference type="InterPro" id="IPR036736">
    <property type="entry name" value="ACP-like_sf"/>
</dbReference>
<dbReference type="PROSITE" id="PS00012">
    <property type="entry name" value="PHOSPHOPANTETHEINE"/>
    <property type="match status" value="2"/>
</dbReference>
<dbReference type="Gene3D" id="3.40.50.980">
    <property type="match status" value="2"/>
</dbReference>
<evidence type="ECO:0000256" key="2">
    <source>
        <dbReference type="ARBA" id="ARBA00022450"/>
    </source>
</evidence>
<dbReference type="Gene3D" id="2.30.38.10">
    <property type="entry name" value="Luciferase, Domain 3"/>
    <property type="match status" value="1"/>
</dbReference>
<dbReference type="EMBL" id="BNJG01000004">
    <property type="protein sequence ID" value="GHO60120.1"/>
    <property type="molecule type" value="Genomic_DNA"/>
</dbReference>
<keyword evidence="2" id="KW-0596">Phosphopantetheine</keyword>
<dbReference type="PANTHER" id="PTHR45527:SF1">
    <property type="entry name" value="FATTY ACID SYNTHASE"/>
    <property type="match status" value="1"/>
</dbReference>
<gene>
    <name evidence="5" type="ORF">KSB_85950</name>
</gene>
<dbReference type="SUPFAM" id="SSF52777">
    <property type="entry name" value="CoA-dependent acyltransferases"/>
    <property type="match status" value="3"/>
</dbReference>
<feature type="domain" description="Carrier" evidence="4">
    <location>
        <begin position="40"/>
        <end position="115"/>
    </location>
</feature>
<dbReference type="Pfam" id="PF00668">
    <property type="entry name" value="Condensation"/>
    <property type="match status" value="2"/>
</dbReference>
<dbReference type="CDD" id="cd19531">
    <property type="entry name" value="LCL_NRPS-like"/>
    <property type="match status" value="1"/>
</dbReference>